<feature type="compositionally biased region" description="Low complexity" evidence="1">
    <location>
        <begin position="12"/>
        <end position="28"/>
    </location>
</feature>
<reference evidence="2 3" key="1">
    <citation type="submission" date="2020-05" db="EMBL/GenBank/DDBJ databases">
        <title>MicrobeNet Type strains.</title>
        <authorList>
            <person name="Nicholson A.C."/>
        </authorList>
    </citation>
    <scope>NUCLEOTIDE SEQUENCE [LARGE SCALE GENOMIC DNA]</scope>
    <source>
        <strain evidence="2 3">JCM 3224</strain>
    </source>
</reference>
<dbReference type="Pfam" id="PF05973">
    <property type="entry name" value="Gp49"/>
    <property type="match status" value="1"/>
</dbReference>
<comment type="caution">
    <text evidence="2">The sequence shown here is derived from an EMBL/GenBank/DDBJ whole genome shotgun (WGS) entry which is preliminary data.</text>
</comment>
<evidence type="ECO:0000313" key="3">
    <source>
        <dbReference type="Proteomes" id="UP000586827"/>
    </source>
</evidence>
<name>A0A849C9K0_9NOCA</name>
<dbReference type="Proteomes" id="UP000586827">
    <property type="component" value="Unassembled WGS sequence"/>
</dbReference>
<dbReference type="EMBL" id="JABELX010000003">
    <property type="protein sequence ID" value="NNH69631.1"/>
    <property type="molecule type" value="Genomic_DNA"/>
</dbReference>
<gene>
    <name evidence="2" type="ORF">HLB23_07080</name>
</gene>
<feature type="region of interest" description="Disordered" evidence="1">
    <location>
        <begin position="1"/>
        <end position="34"/>
    </location>
</feature>
<keyword evidence="3" id="KW-1185">Reference proteome</keyword>
<protein>
    <submittedName>
        <fullName evidence="2">Type II toxin-antitoxin system RelE/ParE family toxin</fullName>
    </submittedName>
</protein>
<organism evidence="2 3">
    <name type="scientific">Nocardia uniformis</name>
    <dbReference type="NCBI Taxonomy" id="53432"/>
    <lineage>
        <taxon>Bacteria</taxon>
        <taxon>Bacillati</taxon>
        <taxon>Actinomycetota</taxon>
        <taxon>Actinomycetes</taxon>
        <taxon>Mycobacteriales</taxon>
        <taxon>Nocardiaceae</taxon>
        <taxon>Nocardia</taxon>
    </lineage>
</organism>
<sequence length="127" mass="14515">MRSSKLSQPDWPGSTSTTLGSSLNSPTSAWREALPPRSGAARNLRVLAERGVLLGEPYTRQLNGKLRELRFHLVRDAVRITYWIASGRRIILLTVFRKQRMRETAEIERAVRAMERCIVEAHTVEEE</sequence>
<evidence type="ECO:0000256" key="1">
    <source>
        <dbReference type="SAM" id="MobiDB-lite"/>
    </source>
</evidence>
<evidence type="ECO:0000313" key="2">
    <source>
        <dbReference type="EMBL" id="NNH69631.1"/>
    </source>
</evidence>
<accession>A0A849C9K0</accession>
<dbReference type="AlphaFoldDB" id="A0A849C9K0"/>
<dbReference type="InterPro" id="IPR009241">
    <property type="entry name" value="HigB-like"/>
</dbReference>
<proteinExistence type="predicted"/>